<dbReference type="GO" id="GO:0005739">
    <property type="term" value="C:mitochondrion"/>
    <property type="evidence" value="ECO:0007669"/>
    <property type="project" value="TreeGrafter"/>
</dbReference>
<protein>
    <submittedName>
        <fullName evidence="2">Succinate dehydrogenase assembly factor 2, mitochondrial</fullName>
    </submittedName>
</protein>
<keyword evidence="3" id="KW-1185">Reference proteome</keyword>
<dbReference type="OrthoDB" id="284292at2759"/>
<comment type="caution">
    <text evidence="2">The sequence shown here is derived from an EMBL/GenBank/DDBJ whole genome shotgun (WGS) entry which is preliminary data.</text>
</comment>
<sequence>MAMLRRVGKVFKGRVPGYQRAYASETGKPEWLKDHLANPQGAPVHGLGAMSELSSRQKRALYRSKQRGWLEMDVILGRWTSLHMQRLLESQKPGAPPSVLGDEQGMAQLERILDAETPDIFKWVTGQQEPPADVGGSTVFQSIQEFAFGAGNISTRKE</sequence>
<dbReference type="Proteomes" id="UP000324585">
    <property type="component" value="Unassembled WGS sequence"/>
</dbReference>
<accession>A0A5J4YQH3</accession>
<dbReference type="Pfam" id="PF03937">
    <property type="entry name" value="Sdh5"/>
    <property type="match status" value="2"/>
</dbReference>
<dbReference type="AlphaFoldDB" id="A0A5J4YQH3"/>
<dbReference type="PANTHER" id="PTHR12469:SF2">
    <property type="entry name" value="SUCCINATE DEHYDROGENASE ASSEMBLY FACTOR 2, MITOCHONDRIAL"/>
    <property type="match status" value="1"/>
</dbReference>
<dbReference type="PANTHER" id="PTHR12469">
    <property type="entry name" value="PROTEIN EMI5 HOMOLOG, MITOCHONDRIAL"/>
    <property type="match status" value="1"/>
</dbReference>
<evidence type="ECO:0000256" key="1">
    <source>
        <dbReference type="ARBA" id="ARBA00023186"/>
    </source>
</evidence>
<dbReference type="SUPFAM" id="SSF109910">
    <property type="entry name" value="YgfY-like"/>
    <property type="match status" value="1"/>
</dbReference>
<dbReference type="InterPro" id="IPR005631">
    <property type="entry name" value="SDH"/>
</dbReference>
<keyword evidence="1" id="KW-0143">Chaperone</keyword>
<dbReference type="InterPro" id="IPR036714">
    <property type="entry name" value="SDH_sf"/>
</dbReference>
<dbReference type="GO" id="GO:0034553">
    <property type="term" value="P:mitochondrial respiratory chain complex II assembly"/>
    <property type="evidence" value="ECO:0007669"/>
    <property type="project" value="TreeGrafter"/>
</dbReference>
<dbReference type="GO" id="GO:0006099">
    <property type="term" value="P:tricarboxylic acid cycle"/>
    <property type="evidence" value="ECO:0007669"/>
    <property type="project" value="TreeGrafter"/>
</dbReference>
<dbReference type="Gene3D" id="1.10.150.250">
    <property type="entry name" value="Flavinator of succinate dehydrogenase"/>
    <property type="match status" value="1"/>
</dbReference>
<dbReference type="EMBL" id="VRMN01000008">
    <property type="protein sequence ID" value="KAA8492944.1"/>
    <property type="molecule type" value="Genomic_DNA"/>
</dbReference>
<evidence type="ECO:0000313" key="3">
    <source>
        <dbReference type="Proteomes" id="UP000324585"/>
    </source>
</evidence>
<dbReference type="GO" id="GO:0006121">
    <property type="term" value="P:mitochondrial electron transport, succinate to ubiquinone"/>
    <property type="evidence" value="ECO:0007669"/>
    <property type="project" value="TreeGrafter"/>
</dbReference>
<organism evidence="2 3">
    <name type="scientific">Porphyridium purpureum</name>
    <name type="common">Red alga</name>
    <name type="synonym">Porphyridium cruentum</name>
    <dbReference type="NCBI Taxonomy" id="35688"/>
    <lineage>
        <taxon>Eukaryota</taxon>
        <taxon>Rhodophyta</taxon>
        <taxon>Bangiophyceae</taxon>
        <taxon>Porphyridiales</taxon>
        <taxon>Porphyridiaceae</taxon>
        <taxon>Porphyridium</taxon>
    </lineage>
</organism>
<evidence type="ECO:0000313" key="2">
    <source>
        <dbReference type="EMBL" id="KAA8492944.1"/>
    </source>
</evidence>
<name>A0A5J4YQH3_PORPP</name>
<proteinExistence type="predicted"/>
<gene>
    <name evidence="2" type="ORF">FVE85_9216</name>
</gene>
<reference evidence="3" key="1">
    <citation type="journal article" date="2019" name="Nat. Commun.">
        <title>Expansion of phycobilisome linker gene families in mesophilic red algae.</title>
        <authorList>
            <person name="Lee J."/>
            <person name="Kim D."/>
            <person name="Bhattacharya D."/>
            <person name="Yoon H.S."/>
        </authorList>
    </citation>
    <scope>NUCLEOTIDE SEQUENCE [LARGE SCALE GENOMIC DNA]</scope>
    <source>
        <strain evidence="3">CCMP 1328</strain>
    </source>
</reference>